<dbReference type="InParanoid" id="H3BBP1"/>
<dbReference type="EMBL" id="AFYH01059921">
    <property type="status" value="NOT_ANNOTATED_CDS"/>
    <property type="molecule type" value="Genomic_DNA"/>
</dbReference>
<name>H3BBP1_LATCH</name>
<protein>
    <recommendedName>
        <fullName evidence="5">MMS19 nucleotide excision repair protein</fullName>
    </recommendedName>
</protein>
<dbReference type="EMBL" id="AFYH01059918">
    <property type="status" value="NOT_ANNOTATED_CDS"/>
    <property type="molecule type" value="Genomic_DNA"/>
</dbReference>
<keyword evidence="5" id="KW-0227">DNA damage</keyword>
<keyword evidence="10" id="KW-1185">Reference proteome</keyword>
<comment type="subcellular location">
    <subcellularLocation>
        <location evidence="5">Cytoplasm</location>
        <location evidence="5">Cytoskeleton</location>
        <location evidence="5">Spindle</location>
    </subcellularLocation>
    <subcellularLocation>
        <location evidence="1 5">Nucleus</location>
    </subcellularLocation>
</comment>
<keyword evidence="4 5" id="KW-0539">Nucleus</keyword>
<evidence type="ECO:0000313" key="9">
    <source>
        <dbReference type="Ensembl" id="ENSLACP00000019312.1"/>
    </source>
</evidence>
<dbReference type="Pfam" id="PF14500">
    <property type="entry name" value="MMS19_N"/>
    <property type="match status" value="1"/>
</dbReference>
<evidence type="ECO:0000259" key="7">
    <source>
        <dbReference type="Pfam" id="PF12460"/>
    </source>
</evidence>
<dbReference type="PANTHER" id="PTHR12891:SF0">
    <property type="entry name" value="MMS19 NUCLEOTIDE EXCISION REPAIR PROTEIN HOMOLOG"/>
    <property type="match status" value="1"/>
</dbReference>
<dbReference type="InterPro" id="IPR016024">
    <property type="entry name" value="ARM-type_fold"/>
</dbReference>
<evidence type="ECO:0000256" key="1">
    <source>
        <dbReference type="ARBA" id="ARBA00004123"/>
    </source>
</evidence>
<feature type="domain" description="MMS19 C-terminal" evidence="7">
    <location>
        <begin position="599"/>
        <end position="873"/>
    </location>
</feature>
<dbReference type="EMBL" id="AFYH01059919">
    <property type="status" value="NOT_ANNOTATED_CDS"/>
    <property type="molecule type" value="Genomic_DNA"/>
</dbReference>
<feature type="transmembrane region" description="Helical" evidence="6">
    <location>
        <begin position="537"/>
        <end position="560"/>
    </location>
</feature>
<dbReference type="Gene3D" id="1.25.10.10">
    <property type="entry name" value="Leucine-rich Repeat Variant"/>
    <property type="match status" value="2"/>
</dbReference>
<dbReference type="EMBL" id="AFYH01059920">
    <property type="status" value="NOT_ANNOTATED_CDS"/>
    <property type="molecule type" value="Genomic_DNA"/>
</dbReference>
<keyword evidence="5" id="KW-0234">DNA repair</keyword>
<keyword evidence="3" id="KW-0677">Repeat</keyword>
<dbReference type="Ensembl" id="ENSLACT00000019446.1">
    <property type="protein sequence ID" value="ENSLACP00000019312.1"/>
    <property type="gene ID" value="ENSLACG00000016987.1"/>
</dbReference>
<dbReference type="OMA" id="FSFMPEF"/>
<comment type="subunit">
    <text evidence="5">Component of the CIA complex.</text>
</comment>
<dbReference type="GO" id="GO:0006281">
    <property type="term" value="P:DNA repair"/>
    <property type="evidence" value="ECO:0007669"/>
    <property type="project" value="UniProtKB-UniRule"/>
</dbReference>
<keyword evidence="5" id="KW-0963">Cytoplasm</keyword>
<evidence type="ECO:0000256" key="4">
    <source>
        <dbReference type="ARBA" id="ARBA00023242"/>
    </source>
</evidence>
<comment type="function">
    <text evidence="5">Key component of the cytosolic iron-sulfur protein assembly (CIA) complex, a multiprotein complex that mediates the incorporation of iron-sulfur cluster into apoproteins specifically involved in DNA metabolism and genomic integrity. In the CIA complex, MMS19 acts as an adapter between early-acting CIA components and a subset of cellular target iron-sulfur proteins.</text>
</comment>
<evidence type="ECO:0000256" key="2">
    <source>
        <dbReference type="ARBA" id="ARBA00009340"/>
    </source>
</evidence>
<accession>H3BBP1</accession>
<dbReference type="GO" id="GO:0005634">
    <property type="term" value="C:nucleus"/>
    <property type="evidence" value="ECO:0007669"/>
    <property type="project" value="UniProtKB-SubCell"/>
</dbReference>
<dbReference type="GO" id="GO:0051604">
    <property type="term" value="P:protein maturation"/>
    <property type="evidence" value="ECO:0007669"/>
    <property type="project" value="UniProtKB-UniRule"/>
</dbReference>
<dbReference type="Pfam" id="PF12460">
    <property type="entry name" value="MMS19_C"/>
    <property type="match status" value="1"/>
</dbReference>
<dbReference type="EMBL" id="AFYH01059915">
    <property type="status" value="NOT_ANNOTATED_CDS"/>
    <property type="molecule type" value="Genomic_DNA"/>
</dbReference>
<dbReference type="InterPro" id="IPR029240">
    <property type="entry name" value="MMS19_N"/>
</dbReference>
<dbReference type="FunCoup" id="H3BBP1">
    <property type="interactions" value="3473"/>
</dbReference>
<feature type="domain" description="MMS19 N-terminal" evidence="8">
    <location>
        <begin position="2"/>
        <end position="221"/>
    </location>
</feature>
<dbReference type="HOGENOM" id="CLU_005943_2_0_1"/>
<dbReference type="Proteomes" id="UP000008672">
    <property type="component" value="Unassembled WGS sequence"/>
</dbReference>
<dbReference type="eggNOG" id="KOG1967">
    <property type="taxonomic scope" value="Eukaryota"/>
</dbReference>
<dbReference type="EMBL" id="AFYH01059922">
    <property type="status" value="NOT_ANNOTATED_CDS"/>
    <property type="molecule type" value="Genomic_DNA"/>
</dbReference>
<dbReference type="GO" id="GO:0071817">
    <property type="term" value="C:MMXD complex"/>
    <property type="evidence" value="ECO:0007669"/>
    <property type="project" value="TreeGrafter"/>
</dbReference>
<dbReference type="EMBL" id="AFYH01059914">
    <property type="status" value="NOT_ANNOTATED_CDS"/>
    <property type="molecule type" value="Genomic_DNA"/>
</dbReference>
<dbReference type="SUPFAM" id="SSF48371">
    <property type="entry name" value="ARM repeat"/>
    <property type="match status" value="1"/>
</dbReference>
<keyword evidence="6" id="KW-1133">Transmembrane helix</keyword>
<dbReference type="AlphaFoldDB" id="H3BBP1"/>
<dbReference type="PANTHER" id="PTHR12891">
    <property type="entry name" value="DNA REPAIR/TRANSCRIPTION PROTEIN MET18/MMS19"/>
    <property type="match status" value="1"/>
</dbReference>
<dbReference type="GO" id="GO:0016226">
    <property type="term" value="P:iron-sulfur cluster assembly"/>
    <property type="evidence" value="ECO:0007669"/>
    <property type="project" value="UniProtKB-UniRule"/>
</dbReference>
<reference evidence="9" key="2">
    <citation type="submission" date="2025-08" db="UniProtKB">
        <authorList>
            <consortium name="Ensembl"/>
        </authorList>
    </citation>
    <scope>IDENTIFICATION</scope>
</reference>
<gene>
    <name evidence="9" type="primary">MMS19</name>
</gene>
<dbReference type="GO" id="GO:0097361">
    <property type="term" value="C:cytosolic [4Fe-4S] assembly targeting complex"/>
    <property type="evidence" value="ECO:0007669"/>
    <property type="project" value="UniProtKB-UniRule"/>
</dbReference>
<organism evidence="9 10">
    <name type="scientific">Latimeria chalumnae</name>
    <name type="common">Coelacanth</name>
    <dbReference type="NCBI Taxonomy" id="7897"/>
    <lineage>
        <taxon>Eukaryota</taxon>
        <taxon>Metazoa</taxon>
        <taxon>Chordata</taxon>
        <taxon>Craniata</taxon>
        <taxon>Vertebrata</taxon>
        <taxon>Euteleostomi</taxon>
        <taxon>Coelacanthiformes</taxon>
        <taxon>Coelacanthidae</taxon>
        <taxon>Latimeria</taxon>
    </lineage>
</organism>
<keyword evidence="6" id="KW-0812">Transmembrane</keyword>
<dbReference type="InterPro" id="IPR024687">
    <property type="entry name" value="MMS19_C"/>
</dbReference>
<dbReference type="EMBL" id="AFYH01059917">
    <property type="status" value="NOT_ANNOTATED_CDS"/>
    <property type="molecule type" value="Genomic_DNA"/>
</dbReference>
<evidence type="ECO:0000256" key="5">
    <source>
        <dbReference type="RuleBase" id="RU367072"/>
    </source>
</evidence>
<evidence type="ECO:0000313" key="10">
    <source>
        <dbReference type="Proteomes" id="UP000008672"/>
    </source>
</evidence>
<sequence length="921" mass="101359">MTIFYENRLKDHHLIIPHVLQGLKALSMSSVLQNGMAVSILKTLFREVHVQSLLQTDRYTLYTIIVNFMESRENELKSLGADFTYGFIQVMDGEKDPRNLLVAFQIARDIIQKNYALGVFVEELFEVTSCYFPIDFTPPPNDPHGITREDLIFSLRCVLAATPKFAEYVLPLLIEKLDSEVESAKVDSLQTLTACCAVYGQKELKEFLPSLWSSIRREVFQTASERIETEGLAALQALSTCISKSVVESEAEDLLETFLSSVLQDCKHHLCEPDMKLVWPSTKLLQAAAGASCRAFHKTTTTVLPLLLEQYNKHSQSSQRRTILEMLFGFIKLQERWSHEEEVPSRIIAGHSSQMLCGALTDCFCYNSFGGGIGRVGWGLLTTASARLAATFFFFFYSFFKTRGPVWNETNVGGGRKLILTDLALPGSVVLFEVGRSEPDALPAGKDLEGVCVDGSGALQRSVGDALEQATRGNQAIGKRGISFFAVSHERVSKCRTPPPPIKGSHASCLVTLLCVLTTDISKERHSQRAATLPRSILSLIVGGGGNFVTACSVPLTLALYQAYPFSAKGEVLPQLGSTVLNLICCFIPILQGELSAGPQSRLVALLMAFVCSLPKSVEIPQKTRLLERLVELSWSSPCPFTSVSAAKGFAGIVNKHPAGEPLDRVLQSTWERIESRLVEDAGKAQVFTLLLWMSKGLSLRYHPLATKLIDKLIELLADPELGSAAADGFSLLMSESPDILNQATHADIRIMYRQRFFTENISKLVGGFHSASEVLSVTPLRNCSNILSSQTPPPVSLQFEIPTLLSLLLEALSCPDPVVQLSTLSCLHPLLLEAPQVMSLHADTLVGRLLALTSNPAMKVRTASLQCLHALTRLPPHVILPYKQRVIRALAKPLDDKKRLVRKEAVTARGEWFLLGSPGR</sequence>
<dbReference type="InterPro" id="IPR011989">
    <property type="entry name" value="ARM-like"/>
</dbReference>
<feature type="transmembrane region" description="Helical" evidence="6">
    <location>
        <begin position="376"/>
        <end position="400"/>
    </location>
</feature>
<comment type="similarity">
    <text evidence="2 5">Belongs to the MET18/MMS19 family.</text>
</comment>
<evidence type="ECO:0000259" key="8">
    <source>
        <dbReference type="Pfam" id="PF14500"/>
    </source>
</evidence>
<dbReference type="Bgee" id="ENSLACG00000016987">
    <property type="expression patterns" value="Expressed in muscle tissue and 1 other cell type or tissue"/>
</dbReference>
<proteinExistence type="inferred from homology"/>
<keyword evidence="5" id="KW-0206">Cytoskeleton</keyword>
<dbReference type="STRING" id="7897.ENSLACP00000019312"/>
<keyword evidence="6" id="KW-0472">Membrane</keyword>
<reference evidence="10" key="1">
    <citation type="submission" date="2011-08" db="EMBL/GenBank/DDBJ databases">
        <title>The draft genome of Latimeria chalumnae.</title>
        <authorList>
            <person name="Di Palma F."/>
            <person name="Alfoldi J."/>
            <person name="Johnson J."/>
            <person name="Berlin A."/>
            <person name="Gnerre S."/>
            <person name="Jaffe D."/>
            <person name="MacCallum I."/>
            <person name="Young S."/>
            <person name="Walker B.J."/>
            <person name="Lander E."/>
            <person name="Lindblad-Toh K."/>
        </authorList>
    </citation>
    <scope>NUCLEOTIDE SEQUENCE [LARGE SCALE GENOMIC DNA]</scope>
    <source>
        <strain evidence="10">Wild caught</strain>
    </source>
</reference>
<evidence type="ECO:0000256" key="6">
    <source>
        <dbReference type="SAM" id="Phobius"/>
    </source>
</evidence>
<dbReference type="EMBL" id="AFYH01059916">
    <property type="status" value="NOT_ANNOTATED_CDS"/>
    <property type="molecule type" value="Genomic_DNA"/>
</dbReference>
<dbReference type="InterPro" id="IPR039920">
    <property type="entry name" value="MMS19"/>
</dbReference>
<reference evidence="9" key="3">
    <citation type="submission" date="2025-09" db="UniProtKB">
        <authorList>
            <consortium name="Ensembl"/>
        </authorList>
    </citation>
    <scope>IDENTIFICATION</scope>
</reference>
<dbReference type="EMBL" id="AFYH01059913">
    <property type="status" value="NOT_ANNOTATED_CDS"/>
    <property type="molecule type" value="Genomic_DNA"/>
</dbReference>
<dbReference type="GeneTree" id="ENSGT00390000015583"/>
<evidence type="ECO:0000256" key="3">
    <source>
        <dbReference type="ARBA" id="ARBA00022737"/>
    </source>
</evidence>